<reference evidence="2 3" key="2">
    <citation type="journal article" date="2002" name="Nature">
        <title>Complete genome sequence of the model actinomycete Streptomyces coelicolor A3(2).</title>
        <authorList>
            <person name="Bentley S.D."/>
            <person name="Chater K.F."/>
            <person name="Cerdeno-Tarraga A.M."/>
            <person name="Challis G.L."/>
            <person name="Thomson N.R."/>
            <person name="James K.D."/>
            <person name="Harris D.E."/>
            <person name="Quail M.A."/>
            <person name="Kieser H."/>
            <person name="Harper D."/>
            <person name="Bateman A."/>
            <person name="Brown S."/>
            <person name="Chandra G."/>
            <person name="Chen C.W."/>
            <person name="Collins M."/>
            <person name="Cronin A."/>
            <person name="Fraser A."/>
            <person name="Goble A."/>
            <person name="Hidalgo J."/>
            <person name="Hornsby T."/>
            <person name="Howarth S."/>
            <person name="Huang C.H."/>
            <person name="Kieser T."/>
            <person name="Larke L."/>
            <person name="Murphy L."/>
            <person name="Oliver K."/>
            <person name="O'Neil S."/>
            <person name="Rabbinowitsch E."/>
            <person name="Rajandream M.A."/>
            <person name="Rutherford K."/>
            <person name="Rutter S."/>
            <person name="Seeger K."/>
            <person name="Saunders D."/>
            <person name="Sharp S."/>
            <person name="Squares R."/>
            <person name="Squares S."/>
            <person name="Taylor K."/>
            <person name="Warren T."/>
            <person name="Wietzorrek A."/>
            <person name="Woodward J."/>
            <person name="Barrell B.G."/>
            <person name="Parkhill J."/>
            <person name="Hopwood D.A."/>
        </authorList>
    </citation>
    <scope>NUCLEOTIDE SEQUENCE [LARGE SCALE GENOMIC DNA]</scope>
    <source>
        <strain evidence="3">ATCC BAA-471 / A3(2) / M145</strain>
    </source>
</reference>
<feature type="compositionally biased region" description="Basic residues" evidence="1">
    <location>
        <begin position="57"/>
        <end position="66"/>
    </location>
</feature>
<dbReference type="EMBL" id="AL645882">
    <property type="protein sequence ID" value="CAB40325.1"/>
    <property type="molecule type" value="Genomic_DNA"/>
</dbReference>
<dbReference type="PIR" id="T36227">
    <property type="entry name" value="T36227"/>
</dbReference>
<proteinExistence type="predicted"/>
<feature type="region of interest" description="Disordered" evidence="1">
    <location>
        <begin position="46"/>
        <end position="66"/>
    </location>
</feature>
<sequence length="66" mass="7434">MRGDDHRTCPDASFHRHDVRADQGHVLSSEQVSVRCRVVSCITQDGGRRAIGPTRDGKRRRRKGGH</sequence>
<accession>Q9X8E0</accession>
<organism evidence="2 3">
    <name type="scientific">Streptomyces coelicolor (strain ATCC BAA-471 / A3(2) / M145)</name>
    <dbReference type="NCBI Taxonomy" id="100226"/>
    <lineage>
        <taxon>Bacteria</taxon>
        <taxon>Bacillati</taxon>
        <taxon>Actinomycetota</taxon>
        <taxon>Actinomycetes</taxon>
        <taxon>Kitasatosporales</taxon>
        <taxon>Streptomycetaceae</taxon>
        <taxon>Streptomyces</taxon>
        <taxon>Streptomyces albidoflavus group</taxon>
    </lineage>
</organism>
<protein>
    <submittedName>
        <fullName evidence="2">Uncharacterized protein</fullName>
    </submittedName>
</protein>
<dbReference type="InParanoid" id="Q9X8E0"/>
<dbReference type="Proteomes" id="UP000001973">
    <property type="component" value="Chromosome"/>
</dbReference>
<evidence type="ECO:0000313" key="2">
    <source>
        <dbReference type="EMBL" id="CAB40325.1"/>
    </source>
</evidence>
<dbReference type="AlphaFoldDB" id="Q9X8E0"/>
<dbReference type="KEGG" id="sco:SCO3267"/>
<reference evidence="2 3" key="1">
    <citation type="journal article" date="1996" name="Mol. Microbiol.">
        <title>A set of ordered cosmids and a detailed genetic and physical map for the 8 Mb Streptomyces coelicolor A3(2) chromosome.</title>
        <authorList>
            <person name="Redenbach M."/>
            <person name="Kieser H.M."/>
            <person name="Denapaite D."/>
            <person name="Eichner A."/>
            <person name="Cullum J."/>
            <person name="Kinashi H."/>
            <person name="Hopwood D.A."/>
        </authorList>
    </citation>
    <scope>NUCLEOTIDE SEQUENCE [LARGE SCALE GENOMIC DNA]</scope>
    <source>
        <strain evidence="3">ATCC BAA-471 / A3(2) / M145</strain>
    </source>
</reference>
<dbReference type="HOGENOM" id="CLU_2829219_0_0_11"/>
<gene>
    <name evidence="2" type="ordered locus">SCO3267</name>
    <name evidence="2" type="ORF">SCE39.17</name>
</gene>
<keyword evidence="3" id="KW-1185">Reference proteome</keyword>
<dbReference type="OrthoDB" id="9899809at2"/>
<name>Q9X8E0_STRCO</name>
<dbReference type="STRING" id="100226.gene:17760886"/>
<dbReference type="PaxDb" id="100226-SCO3267"/>
<evidence type="ECO:0000313" key="3">
    <source>
        <dbReference type="Proteomes" id="UP000001973"/>
    </source>
</evidence>
<dbReference type="EMBL" id="AL939115">
    <property type="protein sequence ID" value="CAB40325.1"/>
    <property type="molecule type" value="Genomic_DNA"/>
</dbReference>
<evidence type="ECO:0000256" key="1">
    <source>
        <dbReference type="SAM" id="MobiDB-lite"/>
    </source>
</evidence>